<gene>
    <name evidence="2" type="ORF">g.53145</name>
</gene>
<proteinExistence type="predicted"/>
<dbReference type="EMBL" id="GDHC01012516">
    <property type="protein sequence ID" value="JAQ06113.1"/>
    <property type="molecule type" value="Transcribed_RNA"/>
</dbReference>
<protein>
    <submittedName>
        <fullName evidence="2">Uncharacterized protein</fullName>
    </submittedName>
</protein>
<reference evidence="2" key="1">
    <citation type="journal article" date="2016" name="Gigascience">
        <title>De novo construction of an expanded transcriptome assembly for the western tarnished plant bug, Lygus hesperus.</title>
        <authorList>
            <person name="Tassone E.E."/>
            <person name="Geib S.M."/>
            <person name="Hall B."/>
            <person name="Fabrick J.A."/>
            <person name="Brent C.S."/>
            <person name="Hull J.J."/>
        </authorList>
    </citation>
    <scope>NUCLEOTIDE SEQUENCE</scope>
</reference>
<sequence>MKVARTTKTKTQHFTTYFSVTSIPTKSKEILYSRAVAVQSKKVEHRHGFSSSGSNDINRRTTVCSSLGPKKERKHNYCESQNGRVMEGGRREVNLSSDSKLLRLKRTKHIR</sequence>
<name>A0A146LCQ0_LYGHE</name>
<dbReference type="AlphaFoldDB" id="A0A146LCQ0"/>
<feature type="region of interest" description="Disordered" evidence="1">
    <location>
        <begin position="43"/>
        <end position="62"/>
    </location>
</feature>
<evidence type="ECO:0000256" key="1">
    <source>
        <dbReference type="SAM" id="MobiDB-lite"/>
    </source>
</evidence>
<feature type="compositionally biased region" description="Polar residues" evidence="1">
    <location>
        <begin position="49"/>
        <end position="62"/>
    </location>
</feature>
<accession>A0A146LCQ0</accession>
<organism evidence="2">
    <name type="scientific">Lygus hesperus</name>
    <name type="common">Western plant bug</name>
    <dbReference type="NCBI Taxonomy" id="30085"/>
    <lineage>
        <taxon>Eukaryota</taxon>
        <taxon>Metazoa</taxon>
        <taxon>Ecdysozoa</taxon>
        <taxon>Arthropoda</taxon>
        <taxon>Hexapoda</taxon>
        <taxon>Insecta</taxon>
        <taxon>Pterygota</taxon>
        <taxon>Neoptera</taxon>
        <taxon>Paraneoptera</taxon>
        <taxon>Hemiptera</taxon>
        <taxon>Heteroptera</taxon>
        <taxon>Panheteroptera</taxon>
        <taxon>Cimicomorpha</taxon>
        <taxon>Miridae</taxon>
        <taxon>Mirini</taxon>
        <taxon>Lygus</taxon>
    </lineage>
</organism>
<evidence type="ECO:0000313" key="2">
    <source>
        <dbReference type="EMBL" id="JAQ06113.1"/>
    </source>
</evidence>